<dbReference type="InterPro" id="IPR028974">
    <property type="entry name" value="TSP_type-3_rpt"/>
</dbReference>
<dbReference type="PANTHER" id="PTHR10199">
    <property type="entry name" value="THROMBOSPONDIN"/>
    <property type="match status" value="1"/>
</dbReference>
<dbReference type="EMBL" id="JAVTTO010000002">
    <property type="protein sequence ID" value="MDT7831566.1"/>
    <property type="molecule type" value="Genomic_DNA"/>
</dbReference>
<evidence type="ECO:0000256" key="2">
    <source>
        <dbReference type="SAM" id="MobiDB-lite"/>
    </source>
</evidence>
<dbReference type="SUPFAM" id="SSF103647">
    <property type="entry name" value="TSP type-3 repeat"/>
    <property type="match status" value="3"/>
</dbReference>
<dbReference type="Pfam" id="PF26628">
    <property type="entry name" value="DUF8202"/>
    <property type="match status" value="1"/>
</dbReference>
<comment type="caution">
    <text evidence="5">The sequence shown here is derived from an EMBL/GenBank/DDBJ whole genome shotgun (WGS) entry which is preliminary data.</text>
</comment>
<feature type="compositionally biased region" description="Polar residues" evidence="2">
    <location>
        <begin position="1729"/>
        <end position="1747"/>
    </location>
</feature>
<dbReference type="Proteomes" id="UP001257277">
    <property type="component" value="Unassembled WGS sequence"/>
</dbReference>
<dbReference type="InterPro" id="IPR026444">
    <property type="entry name" value="Secre_tail"/>
</dbReference>
<keyword evidence="6" id="KW-1185">Reference proteome</keyword>
<feature type="compositionally biased region" description="Acidic residues" evidence="2">
    <location>
        <begin position="238"/>
        <end position="256"/>
    </location>
</feature>
<accession>A0ABU3LCW2</accession>
<feature type="region of interest" description="Disordered" evidence="2">
    <location>
        <begin position="238"/>
        <end position="257"/>
    </location>
</feature>
<dbReference type="PANTHER" id="PTHR10199:SF119">
    <property type="entry name" value="RE20510P"/>
    <property type="match status" value="1"/>
</dbReference>
<evidence type="ECO:0000313" key="5">
    <source>
        <dbReference type="EMBL" id="MDT7831566.1"/>
    </source>
</evidence>
<feature type="compositionally biased region" description="Acidic residues" evidence="2">
    <location>
        <begin position="1647"/>
        <end position="1657"/>
    </location>
</feature>
<dbReference type="Pfam" id="PF18962">
    <property type="entry name" value="Por_Secre_tail"/>
    <property type="match status" value="1"/>
</dbReference>
<name>A0ABU3LCW2_9FLAO</name>
<evidence type="ECO:0000259" key="3">
    <source>
        <dbReference type="Pfam" id="PF18962"/>
    </source>
</evidence>
<evidence type="ECO:0000259" key="4">
    <source>
        <dbReference type="Pfam" id="PF26628"/>
    </source>
</evidence>
<dbReference type="PROSITE" id="PS00018">
    <property type="entry name" value="EF_HAND_1"/>
    <property type="match status" value="1"/>
</dbReference>
<evidence type="ECO:0000256" key="1">
    <source>
        <dbReference type="ARBA" id="ARBA00022729"/>
    </source>
</evidence>
<feature type="domain" description="DUF8202" evidence="4">
    <location>
        <begin position="1926"/>
        <end position="2129"/>
    </location>
</feature>
<dbReference type="NCBIfam" id="TIGR04183">
    <property type="entry name" value="Por_Secre_tail"/>
    <property type="match status" value="1"/>
</dbReference>
<feature type="region of interest" description="Disordered" evidence="2">
    <location>
        <begin position="437"/>
        <end position="496"/>
    </location>
</feature>
<organism evidence="5 6">
    <name type="scientific">Asprobacillus argus</name>
    <dbReference type="NCBI Taxonomy" id="3076534"/>
    <lineage>
        <taxon>Bacteria</taxon>
        <taxon>Pseudomonadati</taxon>
        <taxon>Bacteroidota</taxon>
        <taxon>Flavobacteriia</taxon>
        <taxon>Flavobacteriales</taxon>
        <taxon>Flavobacteriaceae</taxon>
        <taxon>Asprobacillus</taxon>
    </lineage>
</organism>
<reference evidence="5 6" key="1">
    <citation type="submission" date="2023-09" db="EMBL/GenBank/DDBJ databases">
        <title>Novel taxa isolated from Blanes Bay.</title>
        <authorList>
            <person name="Rey-Velasco X."/>
            <person name="Lucena T."/>
        </authorList>
    </citation>
    <scope>NUCLEOTIDE SEQUENCE [LARGE SCALE GENOMIC DNA]</scope>
    <source>
        <strain evidence="5 6">S356</strain>
    </source>
</reference>
<feature type="region of interest" description="Disordered" evidence="2">
    <location>
        <begin position="884"/>
        <end position="914"/>
    </location>
</feature>
<protein>
    <submittedName>
        <fullName evidence="5">T9SS type A sorting domain-containing protein</fullName>
    </submittedName>
</protein>
<evidence type="ECO:0000313" key="6">
    <source>
        <dbReference type="Proteomes" id="UP001257277"/>
    </source>
</evidence>
<feature type="region of interest" description="Disordered" evidence="2">
    <location>
        <begin position="1601"/>
        <end position="1695"/>
    </location>
</feature>
<sequence>MGDINFNFHLFGETGKITTYKKLYTIFFAILCFAISNTELYAQTIPSTGSESTTCGNCTPTGWTDNGGTPDISNRDSAGGQGSVGGGATWVSQLPIPPTGDITWITMKDLGSSGIAEESVTTTMGGLVSGKVYVLTLYTLSAISNADGGGGGTDYYSGEAKTQFDYQIGSNPKQTSTSIATGTWTKTKFYFIGDPNGSGEMSLIVFPGTYASYDGTGSNLTVSSLNFAVELNALEELDTDGDGVPDTDDIDDDNDGILDTVETTLSGTEYDPLGDEDGDKLPNFLDTNDNNGTSDGSTTSYVDANSDGVPDVYDFDNDGIPNHLDLDSDNDGIPDNIEAQTTAGYIGLAADNAATYTANNGLNSAYVGQAFISAPTNTDGTGEADYRDLNSDDDATDDTTEANLILSGTVGENGLDNSYDNGDTYADVNGIFDNTQTDNFPDTGPGPDVNWRDSGIDGTLDTDGDGVPNSTDVDDDNDGIPDSVEGTGDTDGDGVPNYLDLDSDGDGIPDIIEAQTTAGYVAPDAAGTIDTDGDGLNDAFDPDCTGANCEGVTGVDLSSPLNTNSGSDSVPDYLDTDSDGDGTLDRIEANLSLSGNAGVNGLDSNYDNGDDYTDVNGSFDDTQSDNFPDTIVGGDVDWRDAATAFADNDNDGIVDSVDLDDDNDGILDNQELCNNSATTSNTSTINVYIDLGGFENENTWTLTGPSGFSESGGPYADGDDIIDLNYNVTTSGTYVFTLFDSANDGLDTAGGSNENGGSFYRISLDGSTVFESGQFPDFGDGSTEAAAVVNTVVTLPRSAPFLCLTADPSADSDGDGIVNYADPDYATANGTTIVNGVCASLDTDGDGIIDSFDLDSDNDGIPDNIEAQSTGGYAVPDGVYDSNGVDTAYTGGLTPEDTDSDGTDDYKDTDTDNDGILDNTEAGLILTGIYGNNGLDNAYDNGDNYVDVNGSFDNSQTDNFPDADGDVFNSGDVDYRDDTFTVDTDGDGVNDEVDLDDDNDGIVDSIEIGSCTPGAANFVWGTQFSTNDDPTTSPGNSFTIDNVGITITRTSNVTSSSTFGVSNGTGDGTFYSLLQLATENGRSRHIFNFDAPVYGLGFTLYDLDVDTGTATDNVQVIITKQDGTTYTMVAGVDYTVPAGITDLTNNTFQGNNGNDGSDLTISSIPEWITQIQIVYENSGTGSLTGTQIMAIGDFAFCTPLDSDSDGVFDFRDLDADNDGIPDNIEAQSTQNYVAPTGNFSLSGIDLAYDTGLTPINTDEMAVVGADAIADYLDTDSDGDGTNDVLEALDTPLANDGTRVTGTVGTNGLIDDVETGDTDQGYTDINGEYVDPETDGLFSDTDADVSIGGDLQYRDTVVGVDTDGDGIANTVDIDDDGDGIPDEVELMCNTITPPTPTLDDFNSVAGGSVDETECVDGILTFNNGARLNRPDEFVRVDFGSELPTGTVIFVYLAVNNINNKSVNIYQTDTDGSTQVNLVTQTDTQINAAAGGNNLVTIYNYTLSAPTQFFEVYMTSRGGGRIEVNEIVPQSYTNPACNLSLDSDSDGIIDSLDIDADGDGIPDNIEAQTTLGYVAPTTADTDGDGLADVYDPDCTGANCSGITGVDLSIPNDDDGDTTPDYLDTDSDEDGTPDIQENGDSDNVASGTDSDGDGLDDNFEGSDVNDGYDVNDEINTPSTDLPDADSDVNAGVDGNSDVDFRDAVTGTVTPGATGNILWLRADIDISETTNEVTSWTDQTSTPFNASNSGVTGPDLIPGTDASALNFNPVLRFENSNESLVITNGILGTGTASDNVWVYGVSMSNSATANNYIVDQNGAGADVISLQAPNGGSSQVAFQSGNGTILTNTWGGTTGVFSIWNGFNSTTAGSTPTTTNKGVYRDGLLLNTNNSGDSFTSDNSDLTIGTDGASFFNGDIAEIMVFTSIPSDLEQQNIQSYLAVKYGITLNSTDTDGDIVEGDYILNDLSTKVWDYTANTTGTDFHNDVAGIGRDDALALAQYQSKSINSDAIITMGLTEIATSNATNSNFPVSEPYGTGFSSNKDFLMWGNNDGSVLVGGVSVDVLVCAPETTLARTWKVVETGTMGTVEVGVVQSTIDAALVTANTIKVFKVADDESFTTNVEYIPLTTTQDINGVTNYVFNYDFNGTKYFTFSEINGIFWNGDSASWTGGNSSGVTGGPSTNSEDRDKVLVIDSETSLTNAILAESVEVECVWVKENSKLVIPSDYYLEFDEDFILDGEIRLVGDAQLVQTHTGLSNVQGTGKIYKDQQALVPNVYRYHYWSSPVRETGLNSFRVGQVMYDGNQATAENSTLTAITWNSSGFDGAPGTAGVTPITIANYWIYSNLNDPGDGSAWVQQTETGVLQRGQGYSMKSTGVVGQNYTFYGTPNDGSLVFNFTGAGETSLLGNPYPSALDITDFINTNINSIDGTLYFWEHTGEDSDSTTIEGHTQAGYQGGYSQRNISMGVAANGVAAIESETYDWENATQNAASVTQVVTEAASSTEVTVTYTVSSGVANLNTSYGDANGTSGNVLNNSTGLSEYVATFTFSEDVDLSSIYIVNDNPSAGNVLFKLNPNNASSTNNSEVEVTLNNDTGNTVNLNWNDVASFTIAGPSGIDINLVIDNILWSIGGEISLGQGTYHAPSRYMAVAQGFFVSSSATGGDVRFENSMRNYRSSTAPSEPTFFFRNGDRQEQEEEDLLPVLKLGMGYENENAYDLHRQIGISFRASNSFGFENGYDSEIFDVGNIDMYWEFDEIPDKKFIIAGVQPISDNLEVPLSIELDSDEPVYIMIDEIINIDVPVYLLDKITGVYHDLKDPIELQIPNGSYKDRFYITFGSTLSVDDNNVLNTDLNLFVDQNTDEIVIKNFTNLNIEKVELYDILGQKIKTWKSLDSSPENRLKTTSLSAGVYIVNVTSEKGKSSKKIVFD</sequence>
<keyword evidence="1" id="KW-0732">Signal</keyword>
<dbReference type="InterPro" id="IPR018247">
    <property type="entry name" value="EF_Hand_1_Ca_BS"/>
</dbReference>
<dbReference type="InterPro" id="IPR058515">
    <property type="entry name" value="DUF8202"/>
</dbReference>
<gene>
    <name evidence="5" type="ORF">RQM59_04200</name>
</gene>
<feature type="compositionally biased region" description="Acidic residues" evidence="2">
    <location>
        <begin position="1609"/>
        <end position="1637"/>
    </location>
</feature>
<dbReference type="RefSeq" id="WP_349240826.1">
    <property type="nucleotide sequence ID" value="NZ_JAVTTO010000002.1"/>
</dbReference>
<feature type="domain" description="Secretion system C-terminal sorting" evidence="3">
    <location>
        <begin position="2853"/>
        <end position="2919"/>
    </location>
</feature>
<feature type="region of interest" description="Disordered" evidence="2">
    <location>
        <begin position="1729"/>
        <end position="1750"/>
    </location>
</feature>
<proteinExistence type="predicted"/>
<dbReference type="Gene3D" id="4.10.1080.10">
    <property type="entry name" value="TSP type-3 repeat"/>
    <property type="match status" value="3"/>
</dbReference>